<reference evidence="1" key="1">
    <citation type="journal article" date="2015" name="Nature">
        <title>Complex archaea that bridge the gap between prokaryotes and eukaryotes.</title>
        <authorList>
            <person name="Spang A."/>
            <person name="Saw J.H."/>
            <person name="Jorgensen S.L."/>
            <person name="Zaremba-Niedzwiedzka K."/>
            <person name="Martijn J."/>
            <person name="Lind A.E."/>
            <person name="van Eijk R."/>
            <person name="Schleper C."/>
            <person name="Guy L."/>
            <person name="Ettema T.J."/>
        </authorList>
    </citation>
    <scope>NUCLEOTIDE SEQUENCE</scope>
</reference>
<dbReference type="AlphaFoldDB" id="A0A0F9DX20"/>
<gene>
    <name evidence="1" type="ORF">LCGC14_2146640</name>
</gene>
<organism evidence="1">
    <name type="scientific">marine sediment metagenome</name>
    <dbReference type="NCBI Taxonomy" id="412755"/>
    <lineage>
        <taxon>unclassified sequences</taxon>
        <taxon>metagenomes</taxon>
        <taxon>ecological metagenomes</taxon>
    </lineage>
</organism>
<protein>
    <submittedName>
        <fullName evidence="1">Uncharacterized protein</fullName>
    </submittedName>
</protein>
<proteinExistence type="predicted"/>
<name>A0A0F9DX20_9ZZZZ</name>
<dbReference type="EMBL" id="LAZR01027261">
    <property type="protein sequence ID" value="KKL66269.1"/>
    <property type="molecule type" value="Genomic_DNA"/>
</dbReference>
<accession>A0A0F9DX20</accession>
<comment type="caution">
    <text evidence="1">The sequence shown here is derived from an EMBL/GenBank/DDBJ whole genome shotgun (WGS) entry which is preliminary data.</text>
</comment>
<sequence>MEEWNVLVQKITHGLISACIDYECVRNDIVREHGRATFHELQQEAFERMFSFNATKTISMNYEDLDNDLTALLIGDDNDFDNG</sequence>
<evidence type="ECO:0000313" key="1">
    <source>
        <dbReference type="EMBL" id="KKL66269.1"/>
    </source>
</evidence>